<keyword evidence="1" id="KW-0175">Coiled coil</keyword>
<sequence>MLEDIWTDIRTLISIYEKTKREYEEVSEQLRRSEDAAVRYREQIYELEKQVDSLKLRNAFLATSGDEEAKEKVDRLIREIDKCIAMLEK</sequence>
<organism evidence="2 3">
    <name type="scientific">Candidatus Cryptobacteroides merdigallinarum</name>
    <dbReference type="NCBI Taxonomy" id="2840770"/>
    <lineage>
        <taxon>Bacteria</taxon>
        <taxon>Pseudomonadati</taxon>
        <taxon>Bacteroidota</taxon>
        <taxon>Bacteroidia</taxon>
        <taxon>Bacteroidales</taxon>
        <taxon>Candidatus Cryptobacteroides</taxon>
    </lineage>
</organism>
<accession>A0A9D9EKD8</accession>
<feature type="coiled-coil region" evidence="1">
    <location>
        <begin position="9"/>
        <end position="57"/>
    </location>
</feature>
<proteinExistence type="predicted"/>
<dbReference type="AlphaFoldDB" id="A0A9D9EKD8"/>
<dbReference type="Proteomes" id="UP000810252">
    <property type="component" value="Unassembled WGS sequence"/>
</dbReference>
<reference evidence="2" key="2">
    <citation type="journal article" date="2021" name="PeerJ">
        <title>Extensive microbial diversity within the chicken gut microbiome revealed by metagenomics and culture.</title>
        <authorList>
            <person name="Gilroy R."/>
            <person name="Ravi A."/>
            <person name="Getino M."/>
            <person name="Pursley I."/>
            <person name="Horton D.L."/>
            <person name="Alikhan N.F."/>
            <person name="Baker D."/>
            <person name="Gharbi K."/>
            <person name="Hall N."/>
            <person name="Watson M."/>
            <person name="Adriaenssens E.M."/>
            <person name="Foster-Nyarko E."/>
            <person name="Jarju S."/>
            <person name="Secka A."/>
            <person name="Antonio M."/>
            <person name="Oren A."/>
            <person name="Chaudhuri R.R."/>
            <person name="La Ragione R."/>
            <person name="Hildebrand F."/>
            <person name="Pallen M.J."/>
        </authorList>
    </citation>
    <scope>NUCLEOTIDE SEQUENCE</scope>
    <source>
        <strain evidence="2">20514</strain>
    </source>
</reference>
<evidence type="ECO:0000313" key="2">
    <source>
        <dbReference type="EMBL" id="MBO8448151.1"/>
    </source>
</evidence>
<evidence type="ECO:0000313" key="3">
    <source>
        <dbReference type="Proteomes" id="UP000810252"/>
    </source>
</evidence>
<name>A0A9D9EKD8_9BACT</name>
<comment type="caution">
    <text evidence="2">The sequence shown here is derived from an EMBL/GenBank/DDBJ whole genome shotgun (WGS) entry which is preliminary data.</text>
</comment>
<evidence type="ECO:0000256" key="1">
    <source>
        <dbReference type="SAM" id="Coils"/>
    </source>
</evidence>
<reference evidence="2" key="1">
    <citation type="submission" date="2020-10" db="EMBL/GenBank/DDBJ databases">
        <authorList>
            <person name="Gilroy R."/>
        </authorList>
    </citation>
    <scope>NUCLEOTIDE SEQUENCE</scope>
    <source>
        <strain evidence="2">20514</strain>
    </source>
</reference>
<protein>
    <submittedName>
        <fullName evidence="2">Uncharacterized protein</fullName>
    </submittedName>
</protein>
<gene>
    <name evidence="2" type="ORF">IAC29_02630</name>
</gene>
<dbReference type="EMBL" id="JADIMQ010000039">
    <property type="protein sequence ID" value="MBO8448151.1"/>
    <property type="molecule type" value="Genomic_DNA"/>
</dbReference>